<dbReference type="GO" id="GO:0005739">
    <property type="term" value="C:mitochondrion"/>
    <property type="evidence" value="ECO:0007669"/>
    <property type="project" value="TreeGrafter"/>
</dbReference>
<proteinExistence type="predicted"/>
<evidence type="ECO:0008006" key="3">
    <source>
        <dbReference type="Google" id="ProtNLM"/>
    </source>
</evidence>
<dbReference type="PANTHER" id="PTHR36091">
    <property type="entry name" value="ALTERED INHERITANCE OF MITOCHONDRIA PROTEIN 9, MITOCHONDRIAL"/>
    <property type="match status" value="1"/>
</dbReference>
<dbReference type="Proteomes" id="UP000308133">
    <property type="component" value="Unassembled WGS sequence"/>
</dbReference>
<protein>
    <recommendedName>
        <fullName evidence="3">Aminoglycoside phosphotransferase domain-containing protein</fullName>
    </recommendedName>
</protein>
<accession>A0A4U7B3Y9</accession>
<reference evidence="1 2" key="1">
    <citation type="submission" date="2018-02" db="EMBL/GenBank/DDBJ databases">
        <title>Draft genome sequences of Elsinoe sp., causing black scab on jojoba.</title>
        <authorList>
            <person name="Stodart B."/>
            <person name="Jeffress S."/>
            <person name="Ash G."/>
            <person name="Arun Chinnappa K."/>
        </authorList>
    </citation>
    <scope>NUCLEOTIDE SEQUENCE [LARGE SCALE GENOMIC DNA]</scope>
    <source>
        <strain evidence="1 2">Hillstone_2</strain>
    </source>
</reference>
<comment type="caution">
    <text evidence="1">The sequence shown here is derived from an EMBL/GenBank/DDBJ whole genome shotgun (WGS) entry which is preliminary data.</text>
</comment>
<evidence type="ECO:0000313" key="2">
    <source>
        <dbReference type="Proteomes" id="UP000308133"/>
    </source>
</evidence>
<organism evidence="1 2">
    <name type="scientific">Elsinoe australis</name>
    <dbReference type="NCBI Taxonomy" id="40998"/>
    <lineage>
        <taxon>Eukaryota</taxon>
        <taxon>Fungi</taxon>
        <taxon>Dikarya</taxon>
        <taxon>Ascomycota</taxon>
        <taxon>Pezizomycotina</taxon>
        <taxon>Dothideomycetes</taxon>
        <taxon>Dothideomycetidae</taxon>
        <taxon>Myriangiales</taxon>
        <taxon>Elsinoaceae</taxon>
        <taxon>Elsinoe</taxon>
    </lineage>
</organism>
<sequence length="407" mass="46807">MARELPGDWLELPEVVNRYNDDRAEMYQYASGRWLHQDHIHRQARIIPYNIQALSQKIVEIDGEGSHITRCIMKEGKNNKAFIFILANGHELVARMPFSTAGPRKLTTQSEVATMKYRTYFRSTSFQITAEFRSEGKYKFTRPKELAGNMEWIDPVAAEYIIMERKPGVILSSKWGRMVTEQHVQAIRKVAQLCKKTYNLQFPANGSLYFSDVVLEEGEVELFGNTDFDHGPWPDMDSYKQAFSASAFSRITPIEYDCSKLSSFQGTIEEHYTLVGQLSALFSEYTTFPQDIIRPTLMHPYLSARKILVSEADPTVITGLLDWHSTAIEPAFRYASTMNPEIARGPETCIIDIREQSRVDMQASSNEVPRYACYTRSRNSLRRASPPLPSIPIDMEGWHHYDKREFN</sequence>
<dbReference type="EMBL" id="PTQR01000054">
    <property type="protein sequence ID" value="TKX23476.1"/>
    <property type="molecule type" value="Genomic_DNA"/>
</dbReference>
<dbReference type="AlphaFoldDB" id="A0A4U7B3Y9"/>
<dbReference type="InterPro" id="IPR051035">
    <property type="entry name" value="Mito_inheritance_9"/>
</dbReference>
<name>A0A4U7B3Y9_9PEZI</name>
<evidence type="ECO:0000313" key="1">
    <source>
        <dbReference type="EMBL" id="TKX23476.1"/>
    </source>
</evidence>
<gene>
    <name evidence="1" type="ORF">C1H76_4545</name>
</gene>
<dbReference type="PANTHER" id="PTHR36091:SF1">
    <property type="entry name" value="ALTERED INHERITANCE OF MITOCHONDRIA PROTEIN 9, MITOCHONDRIAL"/>
    <property type="match status" value="1"/>
</dbReference>